<reference evidence="1 2" key="1">
    <citation type="journal article" date="2020" name="Antonie Van Leeuwenhoek">
        <title>Rhodopirellula heiligendammensis sp. nov., Rhodopirellula pilleata sp. nov., and Rhodopirellula solitaria sp. nov. isolated from natural or artificial marine surfaces in Northern Germany and California, USA, and emended description of the genus Rhodopirellula.</title>
        <authorList>
            <person name="Kallscheuer N."/>
            <person name="Wiegand S."/>
            <person name="Jogler M."/>
            <person name="Boedeker C."/>
            <person name="Peeters S.H."/>
            <person name="Rast P."/>
            <person name="Heuer A."/>
            <person name="Jetten M.S.M."/>
            <person name="Rohde M."/>
            <person name="Jogler C."/>
        </authorList>
    </citation>
    <scope>NUCLEOTIDE SEQUENCE [LARGE SCALE GENOMIC DNA]</scope>
    <source>
        <strain evidence="1 2">Poly21</strain>
    </source>
</reference>
<dbReference type="EMBL" id="SJPU01000003">
    <property type="protein sequence ID" value="TWU10543.1"/>
    <property type="molecule type" value="Genomic_DNA"/>
</dbReference>
<protein>
    <recommendedName>
        <fullName evidence="3">DUF1853 domain-containing protein</fullName>
    </recommendedName>
</protein>
<dbReference type="InterPro" id="IPR015003">
    <property type="entry name" value="DUF1853"/>
</dbReference>
<evidence type="ECO:0000313" key="2">
    <source>
        <dbReference type="Proteomes" id="UP000319908"/>
    </source>
</evidence>
<organism evidence="1 2">
    <name type="scientific">Allorhodopirellula heiligendammensis</name>
    <dbReference type="NCBI Taxonomy" id="2714739"/>
    <lineage>
        <taxon>Bacteria</taxon>
        <taxon>Pseudomonadati</taxon>
        <taxon>Planctomycetota</taxon>
        <taxon>Planctomycetia</taxon>
        <taxon>Pirellulales</taxon>
        <taxon>Pirellulaceae</taxon>
        <taxon>Allorhodopirellula</taxon>
    </lineage>
</organism>
<evidence type="ECO:0008006" key="3">
    <source>
        <dbReference type="Google" id="ProtNLM"/>
    </source>
</evidence>
<accession>A0A5C6BEJ0</accession>
<sequence length="254" mass="30317">MLTSWVQEKPPTYRRPFSSSRRTLTREERVGRYFERLVVYWIRFIRRCEIVAHSLQLRDGKRTVGEIDLLFRDEQGRLNHWELACKFYLQLDVRDAAAADYIGPNANDTLCKKATRLLEHQLPLGDRYFPEIEVREAFVKGRIFYHWQTGSKVSLPVELATDHLAARWLRTREVPEFLRTRHQRYRILRKPFWLADDVADPFDEDILTTDDAAKVIQNHFRHRQTPILISGFRDITSPVSESERWFIVPNQWPH</sequence>
<dbReference type="OrthoDB" id="378654at2"/>
<dbReference type="Proteomes" id="UP000319908">
    <property type="component" value="Unassembled WGS sequence"/>
</dbReference>
<dbReference type="AlphaFoldDB" id="A0A5C6BEJ0"/>
<dbReference type="RefSeq" id="WP_146408979.1">
    <property type="nucleotide sequence ID" value="NZ_SJPU01000003.1"/>
</dbReference>
<dbReference type="Pfam" id="PF08907">
    <property type="entry name" value="DUF1853"/>
    <property type="match status" value="1"/>
</dbReference>
<comment type="caution">
    <text evidence="1">The sequence shown here is derived from an EMBL/GenBank/DDBJ whole genome shotgun (WGS) entry which is preliminary data.</text>
</comment>
<evidence type="ECO:0000313" key="1">
    <source>
        <dbReference type="EMBL" id="TWU10543.1"/>
    </source>
</evidence>
<name>A0A5C6BEJ0_9BACT</name>
<proteinExistence type="predicted"/>
<keyword evidence="2" id="KW-1185">Reference proteome</keyword>
<gene>
    <name evidence="1" type="ORF">Poly21_44480</name>
</gene>